<dbReference type="InterPro" id="IPR045155">
    <property type="entry name" value="Beta-lactam_cat"/>
</dbReference>
<dbReference type="PANTHER" id="PTHR35333:SF3">
    <property type="entry name" value="BETA-LACTAMASE-TYPE TRANSPEPTIDASE FOLD CONTAINING PROTEIN"/>
    <property type="match status" value="1"/>
</dbReference>
<evidence type="ECO:0000313" key="2">
    <source>
        <dbReference type="EMBL" id="TCO60771.1"/>
    </source>
</evidence>
<evidence type="ECO:0000313" key="3">
    <source>
        <dbReference type="Proteomes" id="UP000295680"/>
    </source>
</evidence>
<reference evidence="2 3" key="1">
    <citation type="submission" date="2019-03" db="EMBL/GenBank/DDBJ databases">
        <title>Genomic Encyclopedia of Type Strains, Phase IV (KMG-IV): sequencing the most valuable type-strain genomes for metagenomic binning, comparative biology and taxonomic classification.</title>
        <authorList>
            <person name="Goeker M."/>
        </authorList>
    </citation>
    <scope>NUCLEOTIDE SEQUENCE [LARGE SCALE GENOMIC DNA]</scope>
    <source>
        <strain evidence="2 3">DSM 45934</strain>
    </source>
</reference>
<dbReference type="RefSeq" id="WP_132115998.1">
    <property type="nucleotide sequence ID" value="NZ_SLWS01000003.1"/>
</dbReference>
<dbReference type="EMBL" id="SLWS01000003">
    <property type="protein sequence ID" value="TCO60771.1"/>
    <property type="molecule type" value="Genomic_DNA"/>
</dbReference>
<feature type="domain" description="Beta-lactamase class A catalytic" evidence="1">
    <location>
        <begin position="24"/>
        <end position="266"/>
    </location>
</feature>
<dbReference type="AlphaFoldDB" id="A0A4R2JL68"/>
<gene>
    <name evidence="2" type="ORF">EV192_103346</name>
</gene>
<organism evidence="2 3">
    <name type="scientific">Actinocrispum wychmicini</name>
    <dbReference type="NCBI Taxonomy" id="1213861"/>
    <lineage>
        <taxon>Bacteria</taxon>
        <taxon>Bacillati</taxon>
        <taxon>Actinomycetota</taxon>
        <taxon>Actinomycetes</taxon>
        <taxon>Pseudonocardiales</taxon>
        <taxon>Pseudonocardiaceae</taxon>
        <taxon>Actinocrispum</taxon>
    </lineage>
</organism>
<dbReference type="PANTHER" id="PTHR35333">
    <property type="entry name" value="BETA-LACTAMASE"/>
    <property type="match status" value="1"/>
</dbReference>
<sequence>METAHEVTEEITRRAEEVGVRVWLHATDIDGSRRIGIDGAQPVVAASVFKVPVAVELARQAAAGEIDLGERVTYVPGTGTMSPYGLATYRHEVTISWHDLAILMIGISDNVATDLVVGKVGLPAVAELLARLGFTHTAVPHDCEGLFQTVRDDLGTEFSEETFGDLTREDYLRLRILDPAQTCRTSAEEITRLLAMVWRDQAAPEQACADVRNWLGLQVWPHRLRSGFHTDGIRVSGKTGTLPMVRNEAGVVEYPDGGRYAVGVFTQAYDTRMQAPERDNFIGFAAARAIEWLRA</sequence>
<dbReference type="GO" id="GO:0008800">
    <property type="term" value="F:beta-lactamase activity"/>
    <property type="evidence" value="ECO:0007669"/>
    <property type="project" value="InterPro"/>
</dbReference>
<dbReference type="InterPro" id="IPR000871">
    <property type="entry name" value="Beta-lactam_class-A"/>
</dbReference>
<dbReference type="OrthoDB" id="33989at2"/>
<dbReference type="Proteomes" id="UP000295680">
    <property type="component" value="Unassembled WGS sequence"/>
</dbReference>
<protein>
    <submittedName>
        <fullName evidence="2">Beta-lactamase class A</fullName>
    </submittedName>
</protein>
<dbReference type="SUPFAM" id="SSF56601">
    <property type="entry name" value="beta-lactamase/transpeptidase-like"/>
    <property type="match status" value="1"/>
</dbReference>
<accession>A0A4R2JL68</accession>
<dbReference type="GO" id="GO:0030655">
    <property type="term" value="P:beta-lactam antibiotic catabolic process"/>
    <property type="evidence" value="ECO:0007669"/>
    <property type="project" value="InterPro"/>
</dbReference>
<dbReference type="Gene3D" id="3.40.710.10">
    <property type="entry name" value="DD-peptidase/beta-lactamase superfamily"/>
    <property type="match status" value="1"/>
</dbReference>
<dbReference type="GO" id="GO:0046677">
    <property type="term" value="P:response to antibiotic"/>
    <property type="evidence" value="ECO:0007669"/>
    <property type="project" value="InterPro"/>
</dbReference>
<name>A0A4R2JL68_9PSEU</name>
<dbReference type="InterPro" id="IPR012338">
    <property type="entry name" value="Beta-lactam/transpept-like"/>
</dbReference>
<evidence type="ECO:0000259" key="1">
    <source>
        <dbReference type="Pfam" id="PF13354"/>
    </source>
</evidence>
<comment type="caution">
    <text evidence="2">The sequence shown here is derived from an EMBL/GenBank/DDBJ whole genome shotgun (WGS) entry which is preliminary data.</text>
</comment>
<keyword evidence="3" id="KW-1185">Reference proteome</keyword>
<dbReference type="Pfam" id="PF13354">
    <property type="entry name" value="Beta-lactamase2"/>
    <property type="match status" value="1"/>
</dbReference>
<proteinExistence type="predicted"/>